<keyword evidence="4" id="KW-0572">Peptidoglycan-anchor</keyword>
<keyword evidence="6" id="KW-1133">Transmembrane helix</keyword>
<accession>A0AAU7GFH0</accession>
<proteinExistence type="predicted"/>
<keyword evidence="6" id="KW-0812">Transmembrane</keyword>
<dbReference type="PANTHER" id="PTHR34819">
    <property type="entry name" value="LARGE CYSTEINE-RICH PERIPLASMIC PROTEIN OMCB"/>
    <property type="match status" value="1"/>
</dbReference>
<dbReference type="EMBL" id="CP157390">
    <property type="protein sequence ID" value="XBM48798.1"/>
    <property type="molecule type" value="Genomic_DNA"/>
</dbReference>
<dbReference type="InterPro" id="IPR047589">
    <property type="entry name" value="DUF11_rpt"/>
</dbReference>
<name>A0AAU7GFH0_9MICO</name>
<evidence type="ECO:0000256" key="6">
    <source>
        <dbReference type="SAM" id="Phobius"/>
    </source>
</evidence>
<feature type="domain" description="Gram-positive cocci surface proteins LPxTG" evidence="7">
    <location>
        <begin position="2050"/>
        <end position="2084"/>
    </location>
</feature>
<sequence>MVAAPALAAGDTGPGSLAASGGLASLSVSKTVGDGKKALTVKNGTEFTYTIAVGCDDNDCVDAAVTDTLPAEFAGFPIVESSVTPSSGSFDKTFTGCTTEVTGACELRVAFTDALAGGGKGLAAGRAYTISVTLRAPQTLTPAWQYAGEAVTNTAVGTSSTIAGPVSSSADVTVDIPASVDVSVGKTWNPASQQFRPGDTSTVSLSARNTSNIPATSLALQDPAVAADGSSALDAANPFAIVDFAGFGGVVLPQGATTVQVDAYVRDSATGKWAWTTGPPADPAAIALPAGVAAGDVAGLRFTFAGADGTALAAGGSAGSVGVLVAQRSADRQSGAALVTGAKVTNQVAGTVTAPNQSPVTKNASAPFAIGGLTVAVTPGKTIAPARIPAGTTATATISGKNASNGTLDTLTLSDLDYFTDTLTFGGFAAGISYPAGATAGTVTWHFSDGTTQATPFASGATPTAPAVSGAHLTGIEVGFTGAIAAGTVATAQFRIAPTTDAAVEGTPLDATNTLTVTGTNSAGTATKTASAPLLVFYPDIALTLKKTIQPSAPVSPGSTVTVTLPATTSSDSAFVSPNRIVVEDVWRDATANDFFNAFDPIAVAPTQVLKGSRLTVEYTTDGGTSWHELGTADATSAATTYRAPSLPAGTDGLRFVFENAAGFAQGTPVTPGITARARAELRDGTGSTSTPGGSAKTYTNHGVASTTGSVAGKTVTGAQVTADATAKIQSTTGSGSLGISKKWTKPDLTGDVSDLPSQSGQQAGTLLGWGVTDTGYSQVVITDPATDPDDPASSVFQSFDLAKVSAIPFTSDPLLKWDTVTDVQLRIGGAWVSAKAPNTGWMTTSGFAGYTLTPQESAAATGVRLVIVPNDTARQNATDATAPPVGSGIATVAFGGSRPIGLVWTLRNVQRVPADPAHPWVTAGTIGSVTNTASASGTQNGSPRGPVTGSDTVALLDQPPAVDLTKTSEKSTVVVPHIGDVDPAGYPTNRFTLTAENTATSRASYIRVTDPSPCGAASATACLSAADGWEADPFAGAEYTATNPFERLDVTRIGYTVPTGQVDATATRVTLWQRAADGTLSTRVVSLYEAAGLGAAALGNVVGVSVVYQGTSPETTGGTIASGQKLTLTLDTRVRATARTSGDPVTAFRIDNGAFAQGYDPVLFPSGDQSRPYSAKTASLTLSTGVLGITAAKSIAPATLLERDRTAPVAVTLTATPGAATAATHQVTITDDDAGFWNSFALTGLSAGDVTLPSGADRVRVDVKTDGSPTWIAGTPAATAALPTTDLASVTGIRFTFLRADGALLSRAAVPEGFTAKAVLHVQLRDTARDGSAIAFPSTVTDSVETASHRTDDPIVYADATDSANAGIALNPGTHSLDVAKTPQGNLHTVTVGDTVPWTLTFANTGTGFLDVAGLTDTLPASLAWDGEKPVASTSAGGTLSTAPTVAFDSTAGTIGFTWPKGGARMSPGERFTVVLGLILKPGLKAGDRATNSMVVETAQTLTACTNTSGNGQGTLTGLDATECGTTNYVQPISGPSLYTTKGVKGDVVDRTVSGAINPSDPSAVCRPDADGYYVQPCAANTVVGGTDEWRLNAVNSGTVDYDSLVFVEPLPTPADRMLATGGPRGSTFRPAFDADYGVKVAGAPDGTALSWQVTTSPDVCVGTGAVSAWPTDPTCDTHPADWTDSAAFAGDWTAVTGIRVTLDFRGVAGGTLTGGQGATVTYRTIDLPATATRTDGAPVSASAPKAYAWNQFGAVANLTGGGSIRRAPVKAGVTIATGPLRIDKVVTGAAASAAPDEFTADVVCTVAGAPVDLGSAAHTVLARSAGFTARVDGIPVGADCTVAEAGDAGSYGEAARSIDNANIHIAGGAVDGAVPAAQTVTITNTFEYGRLAISKTAAKAIVGIEEKVEYTIAVSNIGALDATGFAVTDTLPAGAEFVSADQGGAEKDGIVTWPIASLAKNATVELHVVVRYSAPGQPVNRATVTTPPVGPWQPPEVEGACTDDPAASCAPVVVDPPVDPNTGGGNPGGGNPDGSESDPAAGGPHGGLAATGSAGDVLLVGIWAGILALAGAALLVRRRRRA</sequence>
<dbReference type="InterPro" id="IPR001434">
    <property type="entry name" value="OmcB-like_DUF11"/>
</dbReference>
<protein>
    <submittedName>
        <fullName evidence="8">DUF5979 domain-containing protein</fullName>
    </submittedName>
</protein>
<evidence type="ECO:0000256" key="4">
    <source>
        <dbReference type="ARBA" id="ARBA00023088"/>
    </source>
</evidence>
<dbReference type="InterPro" id="IPR046022">
    <property type="entry name" value="DUF5979"/>
</dbReference>
<gene>
    <name evidence="8" type="ORF">AAME72_02815</name>
</gene>
<dbReference type="RefSeq" id="WP_348788720.1">
    <property type="nucleotide sequence ID" value="NZ_CP157390.1"/>
</dbReference>
<keyword evidence="6" id="KW-0472">Membrane</keyword>
<dbReference type="NCBIfam" id="TIGR01451">
    <property type="entry name" value="B_ant_repeat"/>
    <property type="match status" value="2"/>
</dbReference>
<dbReference type="InterPro" id="IPR019931">
    <property type="entry name" value="LPXTG_anchor"/>
</dbReference>
<keyword evidence="2" id="KW-0964">Secreted</keyword>
<dbReference type="PROSITE" id="PS50847">
    <property type="entry name" value="GRAM_POS_ANCHORING"/>
    <property type="match status" value="1"/>
</dbReference>
<dbReference type="InterPro" id="IPR051172">
    <property type="entry name" value="Chlamydia_OmcB"/>
</dbReference>
<evidence type="ECO:0000256" key="2">
    <source>
        <dbReference type="ARBA" id="ARBA00022525"/>
    </source>
</evidence>
<reference evidence="8" key="1">
    <citation type="submission" date="2024-05" db="EMBL/GenBank/DDBJ databases">
        <title>The Natural Products Discovery Center: Release of the First 8490 Sequenced Strains for Exploring Actinobacteria Biosynthetic Diversity.</title>
        <authorList>
            <person name="Kalkreuter E."/>
            <person name="Kautsar S.A."/>
            <person name="Yang D."/>
            <person name="Bader C.D."/>
            <person name="Teijaro C.N."/>
            <person name="Fluegel L."/>
            <person name="Davis C.M."/>
            <person name="Simpson J.R."/>
            <person name="Lauterbach L."/>
            <person name="Steele A.D."/>
            <person name="Gui C."/>
            <person name="Meng S."/>
            <person name="Li G."/>
            <person name="Viehrig K."/>
            <person name="Ye F."/>
            <person name="Su P."/>
            <person name="Kiefer A.F."/>
            <person name="Nichols A."/>
            <person name="Cepeda A.J."/>
            <person name="Yan W."/>
            <person name="Fan B."/>
            <person name="Jiang Y."/>
            <person name="Adhikari A."/>
            <person name="Zheng C.-J."/>
            <person name="Schuster L."/>
            <person name="Cowan T.M."/>
            <person name="Smanski M.J."/>
            <person name="Chevrette M.G."/>
            <person name="de Carvalho L.P.S."/>
            <person name="Shen B."/>
        </authorList>
    </citation>
    <scope>NUCLEOTIDE SEQUENCE</scope>
    <source>
        <strain evidence="8">NPDC080035</strain>
    </source>
</reference>
<dbReference type="Pfam" id="PF19407">
    <property type="entry name" value="DUF5979"/>
    <property type="match status" value="1"/>
</dbReference>
<feature type="transmembrane region" description="Helical" evidence="6">
    <location>
        <begin position="2059"/>
        <end position="2078"/>
    </location>
</feature>
<keyword evidence="1" id="KW-0134">Cell wall</keyword>
<feature type="region of interest" description="Disordered" evidence="5">
    <location>
        <begin position="2002"/>
        <end position="2049"/>
    </location>
</feature>
<dbReference type="PANTHER" id="PTHR34819:SF3">
    <property type="entry name" value="CELL SURFACE PROTEIN"/>
    <property type="match status" value="1"/>
</dbReference>
<dbReference type="Pfam" id="PF01345">
    <property type="entry name" value="DUF11"/>
    <property type="match status" value="1"/>
</dbReference>
<keyword evidence="3" id="KW-0732">Signal</keyword>
<evidence type="ECO:0000313" key="8">
    <source>
        <dbReference type="EMBL" id="XBM48798.1"/>
    </source>
</evidence>
<evidence type="ECO:0000256" key="1">
    <source>
        <dbReference type="ARBA" id="ARBA00022512"/>
    </source>
</evidence>
<feature type="compositionally biased region" description="Gly residues" evidence="5">
    <location>
        <begin position="2024"/>
        <end position="2034"/>
    </location>
</feature>
<evidence type="ECO:0000259" key="7">
    <source>
        <dbReference type="PROSITE" id="PS50847"/>
    </source>
</evidence>
<evidence type="ECO:0000256" key="3">
    <source>
        <dbReference type="ARBA" id="ARBA00022729"/>
    </source>
</evidence>
<organism evidence="8">
    <name type="scientific">Leifsonia sp. NPDC080035</name>
    <dbReference type="NCBI Taxonomy" id="3143936"/>
    <lineage>
        <taxon>Bacteria</taxon>
        <taxon>Bacillati</taxon>
        <taxon>Actinomycetota</taxon>
        <taxon>Actinomycetes</taxon>
        <taxon>Micrococcales</taxon>
        <taxon>Microbacteriaceae</taxon>
        <taxon>Leifsonia</taxon>
    </lineage>
</organism>
<evidence type="ECO:0000256" key="5">
    <source>
        <dbReference type="SAM" id="MobiDB-lite"/>
    </source>
</evidence>